<dbReference type="EMBL" id="PQWO01000003">
    <property type="protein sequence ID" value="PZD74245.1"/>
    <property type="molecule type" value="Genomic_DNA"/>
</dbReference>
<evidence type="ECO:0000256" key="3">
    <source>
        <dbReference type="ARBA" id="ARBA00022741"/>
    </source>
</evidence>
<dbReference type="EC" id="6.1.1.19" evidence="1"/>
<evidence type="ECO:0000313" key="7">
    <source>
        <dbReference type="EMBL" id="PZD74245.1"/>
    </source>
</evidence>
<dbReference type="SUPFAM" id="SSF47323">
    <property type="entry name" value="Anticodon-binding domain of a subclass of class I aminoacyl-tRNA synthetases"/>
    <property type="match status" value="1"/>
</dbReference>
<reference evidence="7 8" key="1">
    <citation type="journal article" date="2018" name="Sci. Rep.">
        <title>A novel species of the marine cyanobacterium Acaryochloris with a unique pigment content and lifestyle.</title>
        <authorList>
            <person name="Partensky F."/>
            <person name="Six C."/>
            <person name="Ratin M."/>
            <person name="Garczarek L."/>
            <person name="Vaulot D."/>
            <person name="Probert I."/>
            <person name="Calteau A."/>
            <person name="Gourvil P."/>
            <person name="Marie D."/>
            <person name="Grebert T."/>
            <person name="Bouchier C."/>
            <person name="Le Panse S."/>
            <person name="Gachenot M."/>
            <person name="Rodriguez F."/>
            <person name="Garrido J.L."/>
        </authorList>
    </citation>
    <scope>NUCLEOTIDE SEQUENCE [LARGE SCALE GENOMIC DNA]</scope>
    <source>
        <strain evidence="7 8">RCC1774</strain>
    </source>
</reference>
<dbReference type="SMART" id="SM00836">
    <property type="entry name" value="DALR_1"/>
    <property type="match status" value="1"/>
</dbReference>
<dbReference type="InterPro" id="IPR009080">
    <property type="entry name" value="tRNAsynth_Ia_anticodon-bd"/>
</dbReference>
<dbReference type="OrthoDB" id="9805987at2"/>
<protein>
    <recommendedName>
        <fullName evidence="1">arginine--tRNA ligase</fullName>
        <ecNumber evidence="1">6.1.1.19</ecNumber>
    </recommendedName>
</protein>
<dbReference type="Pfam" id="PF05746">
    <property type="entry name" value="DALR_1"/>
    <property type="match status" value="1"/>
</dbReference>
<name>A0A2W1JSY0_9CYAN</name>
<dbReference type="InterPro" id="IPR008909">
    <property type="entry name" value="DALR_anticod-bd"/>
</dbReference>
<dbReference type="Proteomes" id="UP000248857">
    <property type="component" value="Unassembled WGS sequence"/>
</dbReference>
<evidence type="ECO:0000259" key="6">
    <source>
        <dbReference type="SMART" id="SM00836"/>
    </source>
</evidence>
<dbReference type="GO" id="GO:0005524">
    <property type="term" value="F:ATP binding"/>
    <property type="evidence" value="ECO:0007669"/>
    <property type="project" value="UniProtKB-KW"/>
</dbReference>
<comment type="catalytic activity">
    <reaction evidence="5">
        <text>tRNA(Arg) + L-arginine + ATP = L-arginyl-tRNA(Arg) + AMP + diphosphate</text>
        <dbReference type="Rhea" id="RHEA:20301"/>
        <dbReference type="Rhea" id="RHEA-COMP:9658"/>
        <dbReference type="Rhea" id="RHEA-COMP:9673"/>
        <dbReference type="ChEBI" id="CHEBI:30616"/>
        <dbReference type="ChEBI" id="CHEBI:32682"/>
        <dbReference type="ChEBI" id="CHEBI:33019"/>
        <dbReference type="ChEBI" id="CHEBI:78442"/>
        <dbReference type="ChEBI" id="CHEBI:78513"/>
        <dbReference type="ChEBI" id="CHEBI:456215"/>
        <dbReference type="EC" id="6.1.1.19"/>
    </reaction>
</comment>
<gene>
    <name evidence="7" type="primary">argS_1</name>
    <name evidence="7" type="ORF">C1752_01476</name>
</gene>
<dbReference type="PANTHER" id="PTHR11956:SF5">
    <property type="entry name" value="ARGININE--TRNA LIGASE, CYTOPLASMIC"/>
    <property type="match status" value="1"/>
</dbReference>
<organism evidence="7 8">
    <name type="scientific">Acaryochloris thomasi RCC1774</name>
    <dbReference type="NCBI Taxonomy" id="1764569"/>
    <lineage>
        <taxon>Bacteria</taxon>
        <taxon>Bacillati</taxon>
        <taxon>Cyanobacteriota</taxon>
        <taxon>Cyanophyceae</taxon>
        <taxon>Acaryochloridales</taxon>
        <taxon>Acaryochloridaceae</taxon>
        <taxon>Acaryochloris</taxon>
        <taxon>Acaryochloris thomasi</taxon>
    </lineage>
</organism>
<sequence>MGSAKVRAGKIVAGQTMVSIAYPSMKQTLADLFIDAAISLPASLQSIPLQAEARAGTFVSAVALQLASQQSAAEVAQALLAAVPVTQGLKLWVKAPAWIYGQFSADAIATHLQQLTAFPPRLPLPSPAALDASFSDPLLFPVQYAHARCCSLLCLAQREGLIDLRAGEQRFPTISTPISWCTAQDQLRLQHPAEQTLIRSLLDFPGALQTPKQVWRSDQWPGVPLPWPLVHQRLVRYTQQWGEDFLHFYRDCRIFGEVSQQNRALSQARLGLIATTQRVLAFLLQDLLHLMAPEEL</sequence>
<dbReference type="Gene3D" id="1.10.730.10">
    <property type="entry name" value="Isoleucyl-tRNA Synthetase, Domain 1"/>
    <property type="match status" value="1"/>
</dbReference>
<evidence type="ECO:0000256" key="1">
    <source>
        <dbReference type="ARBA" id="ARBA00012837"/>
    </source>
</evidence>
<keyword evidence="4" id="KW-0067">ATP-binding</keyword>
<evidence type="ECO:0000256" key="2">
    <source>
        <dbReference type="ARBA" id="ARBA00022598"/>
    </source>
</evidence>
<keyword evidence="2 7" id="KW-0436">Ligase</keyword>
<evidence type="ECO:0000256" key="4">
    <source>
        <dbReference type="ARBA" id="ARBA00022840"/>
    </source>
</evidence>
<comment type="caution">
    <text evidence="7">The sequence shown here is derived from an EMBL/GenBank/DDBJ whole genome shotgun (WGS) entry which is preliminary data.</text>
</comment>
<evidence type="ECO:0000256" key="5">
    <source>
        <dbReference type="ARBA" id="ARBA00049339"/>
    </source>
</evidence>
<proteinExistence type="predicted"/>
<evidence type="ECO:0000313" key="8">
    <source>
        <dbReference type="Proteomes" id="UP000248857"/>
    </source>
</evidence>
<feature type="domain" description="DALR anticodon binding" evidence="6">
    <location>
        <begin position="142"/>
        <end position="296"/>
    </location>
</feature>
<dbReference type="InterPro" id="IPR001278">
    <property type="entry name" value="Arg-tRNA-ligase"/>
</dbReference>
<accession>A0A2W1JSY0</accession>
<dbReference type="RefSeq" id="WP_158535032.1">
    <property type="nucleotide sequence ID" value="NZ_CAWNWM010000003.1"/>
</dbReference>
<keyword evidence="3" id="KW-0547">Nucleotide-binding</keyword>
<keyword evidence="8" id="KW-1185">Reference proteome</keyword>
<dbReference type="AlphaFoldDB" id="A0A2W1JSY0"/>
<dbReference type="GO" id="GO:0004814">
    <property type="term" value="F:arginine-tRNA ligase activity"/>
    <property type="evidence" value="ECO:0007669"/>
    <property type="project" value="UniProtKB-EC"/>
</dbReference>
<dbReference type="PANTHER" id="PTHR11956">
    <property type="entry name" value="ARGINYL-TRNA SYNTHETASE"/>
    <property type="match status" value="1"/>
</dbReference>
<dbReference type="GO" id="GO:0006420">
    <property type="term" value="P:arginyl-tRNA aminoacylation"/>
    <property type="evidence" value="ECO:0007669"/>
    <property type="project" value="InterPro"/>
</dbReference>